<evidence type="ECO:0000313" key="4">
    <source>
        <dbReference type="EMBL" id="SFJ19013.1"/>
    </source>
</evidence>
<accession>A0A1I3PBZ7</accession>
<dbReference type="PANTHER" id="PTHR42760:SF133">
    <property type="entry name" value="3-OXOACYL-[ACYL-CARRIER-PROTEIN] REDUCTASE"/>
    <property type="match status" value="1"/>
</dbReference>
<dbReference type="PRINTS" id="PR00080">
    <property type="entry name" value="SDRFAMILY"/>
</dbReference>
<dbReference type="Proteomes" id="UP000199025">
    <property type="component" value="Unassembled WGS sequence"/>
</dbReference>
<evidence type="ECO:0000256" key="1">
    <source>
        <dbReference type="ARBA" id="ARBA00006484"/>
    </source>
</evidence>
<gene>
    <name evidence="4" type="ORF">SAMN05421835_103362</name>
</gene>
<proteinExistence type="inferred from homology"/>
<dbReference type="STRING" id="115433.SAMN05421835_103362"/>
<organism evidence="4 5">
    <name type="scientific">Amycolatopsis sacchari</name>
    <dbReference type="NCBI Taxonomy" id="115433"/>
    <lineage>
        <taxon>Bacteria</taxon>
        <taxon>Bacillati</taxon>
        <taxon>Actinomycetota</taxon>
        <taxon>Actinomycetes</taxon>
        <taxon>Pseudonocardiales</taxon>
        <taxon>Pseudonocardiaceae</taxon>
        <taxon>Amycolatopsis</taxon>
    </lineage>
</organism>
<evidence type="ECO:0000313" key="5">
    <source>
        <dbReference type="Proteomes" id="UP000199025"/>
    </source>
</evidence>
<reference evidence="4 5" key="1">
    <citation type="submission" date="2016-10" db="EMBL/GenBank/DDBJ databases">
        <authorList>
            <person name="de Groot N.N."/>
        </authorList>
    </citation>
    <scope>NUCLEOTIDE SEQUENCE [LARGE SCALE GENOMIC DNA]</scope>
    <source>
        <strain evidence="4 5">DSM 44468</strain>
    </source>
</reference>
<dbReference type="Pfam" id="PF00106">
    <property type="entry name" value="adh_short"/>
    <property type="match status" value="1"/>
</dbReference>
<protein>
    <submittedName>
        <fullName evidence="4">Gluconate 5-dehydrogenase/3-oxoacyl-[acyl-carrier protein] reductase/2-deoxy-D-gluconate 3-dehydrogenase</fullName>
    </submittedName>
</protein>
<dbReference type="RefSeq" id="WP_177228591.1">
    <property type="nucleotide sequence ID" value="NZ_CBDQZW010000043.1"/>
</dbReference>
<dbReference type="Gene3D" id="3.40.50.720">
    <property type="entry name" value="NAD(P)-binding Rossmann-like Domain"/>
    <property type="match status" value="1"/>
</dbReference>
<keyword evidence="5" id="KW-1185">Reference proteome</keyword>
<dbReference type="InterPro" id="IPR036291">
    <property type="entry name" value="NAD(P)-bd_dom_sf"/>
</dbReference>
<dbReference type="PANTHER" id="PTHR42760">
    <property type="entry name" value="SHORT-CHAIN DEHYDROGENASES/REDUCTASES FAMILY MEMBER"/>
    <property type="match status" value="1"/>
</dbReference>
<dbReference type="PRINTS" id="PR00081">
    <property type="entry name" value="GDHRDH"/>
</dbReference>
<dbReference type="InterPro" id="IPR002347">
    <property type="entry name" value="SDR_fam"/>
</dbReference>
<dbReference type="SUPFAM" id="SSF51735">
    <property type="entry name" value="NAD(P)-binding Rossmann-fold domains"/>
    <property type="match status" value="1"/>
</dbReference>
<dbReference type="FunFam" id="3.40.50.720:FF:000084">
    <property type="entry name" value="Short-chain dehydrogenase reductase"/>
    <property type="match status" value="1"/>
</dbReference>
<sequence>MDEEKNRTVIVTGGGTGIGRGIARRLLRDGFLCVLAGPDESFLVETVQNSGVDAERALVVMTDLRDPDEREELVQRAVEWRGRLFGLVNNAGVTRLTPLLDESVEEWRNTITTNLEACFFLAQLTVGHMRKHGEGRIVNIGSIHGLVGRDPLGLDVLETSPGDRGPIRESAYAASKGGLLQITRDLATAVGRWGITVNAVSPGFVSHPEEEKRRRLAAGEQSGLVGKSDPRMIEAREQISERIQARVPLRRLGRVEDVAGPVSFLMSCDASYLTGTNIVADGGFSAW</sequence>
<dbReference type="GO" id="GO:0016616">
    <property type="term" value="F:oxidoreductase activity, acting on the CH-OH group of donors, NAD or NADP as acceptor"/>
    <property type="evidence" value="ECO:0007669"/>
    <property type="project" value="TreeGrafter"/>
</dbReference>
<dbReference type="Pfam" id="PF13561">
    <property type="entry name" value="adh_short_C2"/>
    <property type="match status" value="2"/>
</dbReference>
<comment type="similarity">
    <text evidence="1 3">Belongs to the short-chain dehydrogenases/reductases (SDR) family.</text>
</comment>
<dbReference type="EMBL" id="FORP01000003">
    <property type="protein sequence ID" value="SFJ19013.1"/>
    <property type="molecule type" value="Genomic_DNA"/>
</dbReference>
<dbReference type="AlphaFoldDB" id="A0A1I3PBZ7"/>
<evidence type="ECO:0000256" key="3">
    <source>
        <dbReference type="RuleBase" id="RU000363"/>
    </source>
</evidence>
<name>A0A1I3PBZ7_9PSEU</name>
<evidence type="ECO:0000256" key="2">
    <source>
        <dbReference type="ARBA" id="ARBA00023002"/>
    </source>
</evidence>
<keyword evidence="2" id="KW-0560">Oxidoreductase</keyword>